<dbReference type="Proteomes" id="UP001526426">
    <property type="component" value="Unassembled WGS sequence"/>
</dbReference>
<dbReference type="InterPro" id="IPR019196">
    <property type="entry name" value="ABC_transp_unknown"/>
</dbReference>
<evidence type="ECO:0000313" key="4">
    <source>
        <dbReference type="EMBL" id="MCW6036891.1"/>
    </source>
</evidence>
<feature type="transmembrane region" description="Helical" evidence="1">
    <location>
        <begin position="41"/>
        <end position="69"/>
    </location>
</feature>
<gene>
    <name evidence="4" type="ORF">K4A83_11540</name>
</gene>
<feature type="domain" description="DUF7088" evidence="3">
    <location>
        <begin position="109"/>
        <end position="169"/>
    </location>
</feature>
<keyword evidence="1" id="KW-1133">Transmembrane helix</keyword>
<feature type="transmembrane region" description="Helical" evidence="1">
    <location>
        <begin position="502"/>
        <end position="525"/>
    </location>
</feature>
<evidence type="ECO:0000259" key="2">
    <source>
        <dbReference type="Pfam" id="PF09822"/>
    </source>
</evidence>
<feature type="domain" description="ABC-type uncharacterised transport system" evidence="2">
    <location>
        <begin position="221"/>
        <end position="458"/>
    </location>
</feature>
<dbReference type="Pfam" id="PF23357">
    <property type="entry name" value="DUF7088"/>
    <property type="match status" value="1"/>
</dbReference>
<evidence type="ECO:0000256" key="1">
    <source>
        <dbReference type="SAM" id="Phobius"/>
    </source>
</evidence>
<protein>
    <submittedName>
        <fullName evidence="4">Gldg family protein</fullName>
    </submittedName>
</protein>
<dbReference type="InterPro" id="IPR055396">
    <property type="entry name" value="DUF7088"/>
</dbReference>
<dbReference type="Pfam" id="PF09822">
    <property type="entry name" value="ABC_transp_aux"/>
    <property type="match status" value="1"/>
</dbReference>
<evidence type="ECO:0000313" key="5">
    <source>
        <dbReference type="Proteomes" id="UP001526426"/>
    </source>
</evidence>
<keyword evidence="5" id="KW-1185">Reference proteome</keyword>
<comment type="caution">
    <text evidence="4">The sequence shown here is derived from an EMBL/GenBank/DDBJ whole genome shotgun (WGS) entry which is preliminary data.</text>
</comment>
<reference evidence="4 5" key="1">
    <citation type="submission" date="2021-08" db="EMBL/GenBank/DDBJ databases">
        <title>Draft genome sequence of Spirulina subsalsa with high tolerance to salinity and hype-accumulation of phycocyanin.</title>
        <authorList>
            <person name="Pei H."/>
            <person name="Jiang L."/>
        </authorList>
    </citation>
    <scope>NUCLEOTIDE SEQUENCE [LARGE SCALE GENOMIC DNA]</scope>
    <source>
        <strain evidence="4 5">FACHB-351</strain>
    </source>
</reference>
<dbReference type="RefSeq" id="WP_265264712.1">
    <property type="nucleotide sequence ID" value="NZ_JAIHOM010000049.1"/>
</dbReference>
<proteinExistence type="predicted"/>
<evidence type="ECO:0000259" key="3">
    <source>
        <dbReference type="Pfam" id="PF23357"/>
    </source>
</evidence>
<dbReference type="EMBL" id="JAIHOM010000049">
    <property type="protein sequence ID" value="MCW6036891.1"/>
    <property type="molecule type" value="Genomic_DNA"/>
</dbReference>
<keyword evidence="1" id="KW-0812">Transmembrane</keyword>
<feature type="transmembrane region" description="Helical" evidence="1">
    <location>
        <begin position="81"/>
        <end position="103"/>
    </location>
</feature>
<organism evidence="4 5">
    <name type="scientific">Spirulina subsalsa FACHB-351</name>
    <dbReference type="NCBI Taxonomy" id="234711"/>
    <lineage>
        <taxon>Bacteria</taxon>
        <taxon>Bacillati</taxon>
        <taxon>Cyanobacteriota</taxon>
        <taxon>Cyanophyceae</taxon>
        <taxon>Spirulinales</taxon>
        <taxon>Spirulinaceae</taxon>
        <taxon>Spirulina</taxon>
    </lineage>
</organism>
<sequence length="527" mass="58797">MNKILDLPIFSRKSLKLLYWLGPFFTVAGLVSGFIGGAWSFFPIVFLIVGITIIIIRVATLGGLIQTLLQMRSTQSQTNALVATLSVLIILGLINFLVGRYPLQIDLTETQLFTLSPQTQQLVQNLTQPMKVWVFSAQTHPTNQELLNRYRRLNETHFSYSLVDPRIEIGAAERFGVTSAGDVYLEYQEKQQLVQSLGRDGILSEVQLTNAIEKILRDRPPKVYFLQGHGERPLEFVEFGLSQAVEALTQQGYIVESLNLATQGNIPNDATLVVIASPERRLFQAEVTALKAYLQRPGSLMILLDPNREAGLGDLLSDWGLELDNRVIIDASGAGSFVSLGPATPIITNYEPHPITLDFRQGISLYPFSAPILINEQEDIEATPIIQTSVESWAEQDIQADTLEFNPETDLEGPLNIGVALTRPVAQNDPDSDEEERTSEARLVVFGNSTFATNSWFNEQLNGDVFINSIKWLANEDDQILSIRPRELANRRLLLEPSQQVFITWLAIVIVPLGGFIGAGVIWWVRR</sequence>
<name>A0ABT3L5W8_9CYAN</name>
<feature type="transmembrane region" description="Helical" evidence="1">
    <location>
        <begin position="17"/>
        <end position="35"/>
    </location>
</feature>
<keyword evidence="1" id="KW-0472">Membrane</keyword>
<accession>A0ABT3L5W8</accession>